<sequence>MAEAMRRKARGLTHNGEPRAALRAQVNYIEKMDNNASRLYVFSGAGLSAESGLSTFRTGDGIWTRNSVEEVCNIRTWRQNRPAVFDFYNDRIREKHDAQPNAAHQLLAKWQNRWGAERVQLLTQNVDDLLEKAGATSVIHLHGDLNSLLCTACDLAFPKEGLYFDPATACPICGNHEGVKPGVVFFGEAAPAYNHLHRIRVEMRAHDVFLAIGSAFEVVPPEAMLPWDRQNENPNNFLVDPSPSRREMFGVVQAQPATIGLPRLEEQISVLMD</sequence>
<dbReference type="GO" id="GO:0017136">
    <property type="term" value="F:histone deacetylase activity, NAD-dependent"/>
    <property type="evidence" value="ECO:0007669"/>
    <property type="project" value="TreeGrafter"/>
</dbReference>
<feature type="binding site" evidence="4">
    <location>
        <position position="153"/>
    </location>
    <ligand>
        <name>Zn(2+)</name>
        <dbReference type="ChEBI" id="CHEBI:29105"/>
    </ligand>
</feature>
<keyword evidence="4" id="KW-0479">Metal-binding</keyword>
<dbReference type="InterPro" id="IPR029035">
    <property type="entry name" value="DHS-like_NAD/FAD-binding_dom"/>
</dbReference>
<dbReference type="InterPro" id="IPR026590">
    <property type="entry name" value="Ssirtuin_cat_dom"/>
</dbReference>
<dbReference type="InterPro" id="IPR003000">
    <property type="entry name" value="Sirtuin"/>
</dbReference>
<dbReference type="EMBL" id="FCOX02000059">
    <property type="protein sequence ID" value="SAL04090.1"/>
    <property type="molecule type" value="Genomic_DNA"/>
</dbReference>
<dbReference type="PROSITE" id="PS50305">
    <property type="entry name" value="SIRTUIN"/>
    <property type="match status" value="1"/>
</dbReference>
<evidence type="ECO:0000313" key="7">
    <source>
        <dbReference type="Proteomes" id="UP000071859"/>
    </source>
</evidence>
<dbReference type="Proteomes" id="UP000071859">
    <property type="component" value="Unassembled WGS sequence"/>
</dbReference>
<dbReference type="InterPro" id="IPR050134">
    <property type="entry name" value="NAD-dep_sirtuin_deacylases"/>
</dbReference>
<dbReference type="EC" id="2.3.1.286" evidence="1"/>
<protein>
    <recommendedName>
        <fullName evidence="1">protein acetyllysine N-acetyltransferase</fullName>
        <ecNumber evidence="1">2.3.1.286</ecNumber>
    </recommendedName>
</protein>
<evidence type="ECO:0000259" key="5">
    <source>
        <dbReference type="PROSITE" id="PS50305"/>
    </source>
</evidence>
<feature type="active site" description="Proton acceptor" evidence="4">
    <location>
        <position position="142"/>
    </location>
</feature>
<feature type="domain" description="Deacetylase sirtuin-type" evidence="5">
    <location>
        <begin position="19"/>
        <end position="273"/>
    </location>
</feature>
<evidence type="ECO:0000256" key="4">
    <source>
        <dbReference type="PROSITE-ProRule" id="PRU00236"/>
    </source>
</evidence>
<keyword evidence="4" id="KW-0862">Zinc</keyword>
<feature type="binding site" evidence="4">
    <location>
        <position position="150"/>
    </location>
    <ligand>
        <name>Zn(2+)</name>
        <dbReference type="ChEBI" id="CHEBI:29105"/>
    </ligand>
</feature>
<dbReference type="SUPFAM" id="SSF52467">
    <property type="entry name" value="DHS-like NAD/FAD-binding domain"/>
    <property type="match status" value="1"/>
</dbReference>
<keyword evidence="7" id="KW-1185">Reference proteome</keyword>
<dbReference type="Gene3D" id="3.30.1600.10">
    <property type="entry name" value="SIR2/SIRT2 'Small Domain"/>
    <property type="match status" value="1"/>
</dbReference>
<evidence type="ECO:0000313" key="6">
    <source>
        <dbReference type="EMBL" id="SAL04090.1"/>
    </source>
</evidence>
<evidence type="ECO:0000256" key="1">
    <source>
        <dbReference type="ARBA" id="ARBA00012928"/>
    </source>
</evidence>
<proteinExistence type="predicted"/>
<evidence type="ECO:0000256" key="3">
    <source>
        <dbReference type="ARBA" id="ARBA00023027"/>
    </source>
</evidence>
<keyword evidence="2" id="KW-0808">Transferase</keyword>
<comment type="caution">
    <text evidence="6">The sequence shown here is derived from an EMBL/GenBank/DDBJ whole genome shotgun (WGS) entry which is preliminary data.</text>
</comment>
<keyword evidence="3" id="KW-0520">NAD</keyword>
<dbReference type="InterPro" id="IPR026591">
    <property type="entry name" value="Sirtuin_cat_small_dom_sf"/>
</dbReference>
<feature type="binding site" evidence="4">
    <location>
        <position position="170"/>
    </location>
    <ligand>
        <name>Zn(2+)</name>
        <dbReference type="ChEBI" id="CHEBI:29105"/>
    </ligand>
</feature>
<reference evidence="6" key="1">
    <citation type="submission" date="2016-01" db="EMBL/GenBank/DDBJ databases">
        <authorList>
            <person name="Peeters C."/>
        </authorList>
    </citation>
    <scope>NUCLEOTIDE SEQUENCE</scope>
    <source>
        <strain evidence="6">LMG 29321</strain>
    </source>
</reference>
<feature type="binding site" evidence="4">
    <location>
        <position position="173"/>
    </location>
    <ligand>
        <name>Zn(2+)</name>
        <dbReference type="ChEBI" id="CHEBI:29105"/>
    </ligand>
</feature>
<dbReference type="GO" id="GO:0046872">
    <property type="term" value="F:metal ion binding"/>
    <property type="evidence" value="ECO:0007669"/>
    <property type="project" value="UniProtKB-KW"/>
</dbReference>
<organism evidence="6 7">
    <name type="scientific">Caballeronia calidae</name>
    <dbReference type="NCBI Taxonomy" id="1777139"/>
    <lineage>
        <taxon>Bacteria</taxon>
        <taxon>Pseudomonadati</taxon>
        <taxon>Pseudomonadota</taxon>
        <taxon>Betaproteobacteria</taxon>
        <taxon>Burkholderiales</taxon>
        <taxon>Burkholderiaceae</taxon>
        <taxon>Caballeronia</taxon>
    </lineage>
</organism>
<dbReference type="PANTHER" id="PTHR11085">
    <property type="entry name" value="NAD-DEPENDENT PROTEIN DEACYLASE SIRTUIN-5, MITOCHONDRIAL-RELATED"/>
    <property type="match status" value="1"/>
</dbReference>
<dbReference type="PANTHER" id="PTHR11085:SF4">
    <property type="entry name" value="NAD-DEPENDENT PROTEIN DEACYLASE"/>
    <property type="match status" value="1"/>
</dbReference>
<dbReference type="Gene3D" id="3.40.50.1220">
    <property type="entry name" value="TPP-binding domain"/>
    <property type="match status" value="1"/>
</dbReference>
<gene>
    <name evidence="6" type="ORF">AWB78_06794</name>
</gene>
<dbReference type="Pfam" id="PF02146">
    <property type="entry name" value="SIR2"/>
    <property type="match status" value="1"/>
</dbReference>
<evidence type="ECO:0000256" key="2">
    <source>
        <dbReference type="ARBA" id="ARBA00022679"/>
    </source>
</evidence>
<name>A0A158EBK7_9BURK</name>
<dbReference type="AlphaFoldDB" id="A0A158EBK7"/>
<dbReference type="GO" id="GO:0070403">
    <property type="term" value="F:NAD+ binding"/>
    <property type="evidence" value="ECO:0007669"/>
    <property type="project" value="InterPro"/>
</dbReference>
<dbReference type="RefSeq" id="WP_232477977.1">
    <property type="nucleotide sequence ID" value="NZ_FCOX02000059.1"/>
</dbReference>
<accession>A0A158EBK7</accession>